<feature type="transmembrane region" description="Helical" evidence="10">
    <location>
        <begin position="1041"/>
        <end position="1064"/>
    </location>
</feature>
<feature type="compositionally biased region" description="Low complexity" evidence="9">
    <location>
        <begin position="118"/>
        <end position="129"/>
    </location>
</feature>
<feature type="transmembrane region" description="Helical" evidence="10">
    <location>
        <begin position="1011"/>
        <end position="1035"/>
    </location>
</feature>
<feature type="compositionally biased region" description="Low complexity" evidence="9">
    <location>
        <begin position="196"/>
        <end position="218"/>
    </location>
</feature>
<dbReference type="Pfam" id="PF03733">
    <property type="entry name" value="YccF"/>
    <property type="match status" value="1"/>
</dbReference>
<keyword evidence="4" id="KW-0597">Phosphoprotein</keyword>
<keyword evidence="7" id="KW-0406">Ion transport</keyword>
<dbReference type="InterPro" id="IPR005185">
    <property type="entry name" value="YccF"/>
</dbReference>
<feature type="compositionally biased region" description="Low complexity" evidence="9">
    <location>
        <begin position="376"/>
        <end position="393"/>
    </location>
</feature>
<feature type="transmembrane region" description="Helical" evidence="10">
    <location>
        <begin position="1109"/>
        <end position="1129"/>
    </location>
</feature>
<comment type="caution">
    <text evidence="13">The sequence shown here is derived from an EMBL/GenBank/DDBJ whole genome shotgun (WGS) entry which is preliminary data.</text>
</comment>
<dbReference type="PANTHER" id="PTHR31503">
    <property type="entry name" value="VACUOLAR CALCIUM ION TRANSPORTER"/>
    <property type="match status" value="1"/>
</dbReference>
<comment type="similarity">
    <text evidence="2">Belongs to the Ca(2+):cation antiporter (CaCA) (TC 2.A.19) family.</text>
</comment>
<organism evidence="13 14">
    <name type="scientific">Tilletia horrida</name>
    <dbReference type="NCBI Taxonomy" id="155126"/>
    <lineage>
        <taxon>Eukaryota</taxon>
        <taxon>Fungi</taxon>
        <taxon>Dikarya</taxon>
        <taxon>Basidiomycota</taxon>
        <taxon>Ustilaginomycotina</taxon>
        <taxon>Exobasidiomycetes</taxon>
        <taxon>Tilletiales</taxon>
        <taxon>Tilletiaceae</taxon>
        <taxon>Tilletia</taxon>
    </lineage>
</organism>
<dbReference type="GO" id="GO:0005774">
    <property type="term" value="C:vacuolar membrane"/>
    <property type="evidence" value="ECO:0007669"/>
    <property type="project" value="UniProtKB-ARBA"/>
</dbReference>
<proteinExistence type="inferred from homology"/>
<feature type="region of interest" description="Disordered" evidence="9">
    <location>
        <begin position="1332"/>
        <end position="1384"/>
    </location>
</feature>
<dbReference type="Proteomes" id="UP001176517">
    <property type="component" value="Unassembled WGS sequence"/>
</dbReference>
<evidence type="ECO:0000256" key="3">
    <source>
        <dbReference type="ARBA" id="ARBA00022448"/>
    </source>
</evidence>
<feature type="domain" description="Sodium/calcium exchanger membrane region" evidence="11">
    <location>
        <begin position="1011"/>
        <end position="1127"/>
    </location>
</feature>
<dbReference type="InterPro" id="IPR044880">
    <property type="entry name" value="NCX_ion-bd_dom_sf"/>
</dbReference>
<keyword evidence="5 10" id="KW-0812">Transmembrane</keyword>
<feature type="transmembrane region" description="Helical" evidence="10">
    <location>
        <begin position="1429"/>
        <end position="1449"/>
    </location>
</feature>
<feature type="region of interest" description="Disordered" evidence="9">
    <location>
        <begin position="1263"/>
        <end position="1306"/>
    </location>
</feature>
<feature type="compositionally biased region" description="Polar residues" evidence="9">
    <location>
        <begin position="1263"/>
        <end position="1289"/>
    </location>
</feature>
<evidence type="ECO:0000313" key="14">
    <source>
        <dbReference type="Proteomes" id="UP001176517"/>
    </source>
</evidence>
<feature type="compositionally biased region" description="Basic and acidic residues" evidence="9">
    <location>
        <begin position="1360"/>
        <end position="1381"/>
    </location>
</feature>
<evidence type="ECO:0000256" key="8">
    <source>
        <dbReference type="ARBA" id="ARBA00023136"/>
    </source>
</evidence>
<evidence type="ECO:0000256" key="6">
    <source>
        <dbReference type="ARBA" id="ARBA00022989"/>
    </source>
</evidence>
<feature type="compositionally biased region" description="Low complexity" evidence="9">
    <location>
        <begin position="311"/>
        <end position="338"/>
    </location>
</feature>
<feature type="compositionally biased region" description="Low complexity" evidence="9">
    <location>
        <begin position="886"/>
        <end position="901"/>
    </location>
</feature>
<dbReference type="Gene3D" id="1.20.1420.30">
    <property type="entry name" value="NCX, central ion-binding region"/>
    <property type="match status" value="1"/>
</dbReference>
<gene>
    <name evidence="13" type="ORF">OC846_003510</name>
</gene>
<sequence>MSTPTNSGPGQGRSVSTGRMAAGSGPQSPARPSEATNIDNPSRDQPQSPSGDQAHAYSSLSTTPTQSQVLQAPSPRSPKISGVPPSASFQQPQPLSASALARNPATSSTQRAVSYAPSDISGLSLSEYSSGDDDYDGTDLGGSDLRPGSRLSKSRGTAMSASANLGSAGQRDRRNAPPPSAFDRHISGYASSQPGQSSQGTAASTRAGSTSRASGRSRPQAERRHSISRLEQRDRNDRNASKSRRQSLAREDRNPGSGDEDEENGRFGPFDQEDDEVERLDRGEELVRRRMKQRQREKALKKKKEKKEAAALRNAEAAAEGLPMTGAPTTTSSVAPSSKMTFTTATVTDDEGSDLHSSHHDEDEERDTLTGLVTEQPTQQQGAQQASLQPPQQRRGSIFSDDGGHALDDEIRSPRLGAIRPGSAAGFQNQDEIRPLDEDEEADETPSPEDLSENGDVEYTLKDRQDAINIEHPFGLPIWKPALYKKSRSVTRNAETALHSIPSAAAERHLLPGNVLWTIFFGFWLSILCFIIATALRIVPFGGAKYSRVIQELGGYLFWPFGKYVEVEIHPFGGDRNSARPFSGVGDGDDARLPDADAFEEEYLAHYARLQQNANHGRDRSDARADEDGYTTTPFTPVAARWPHDHSHRIPFNSRGSNQERSDSQATFRGGAPIQSYQGFDLDADTSNDTLRRSDAARLARATHEEQQAESSSSGGSGRDGQQSSTLPAGMSPYGSRRMPSETTSLRFSETNTKYYGATAGSGRDEEDPFLDRPAANSTAPRAEEISSLYGYELNEDGQDVGRSKRMLGTIVYGFAFWLLLAPIMGVVCLLCWGMVVSVPMGKLTWVLLKNLAKRPLALHFRSAPKPPSAVPENAIAEEDEEETTAAEGGHDTTSSSASSSRLIKKPDAAAASKLAKKMWRPLRPGQLAPRSKSFQGKGNSVRHRKGKILLCTYRALGLQYYKYTVGGVNIIFINLLPVIGFTILDFFVLEKYVEHRGITSGPLALITSQTFIFLLSLGSVIPLSYFIGMAVASISAQSSIGMGAVINATFGSIIEIILYALALTQHKARLVEGSIVGSILAGVLLMPGLSMVSGATRRKEQRFNARSAGVTSTMLIMAIIGILTPTLFYQIYGTFQLTCEGCPTDSVPGEVWTCKRCYYQHVPPSSDPFFQTNLKGLMYTCTVILVLSYGIGLWFSLRTHASQIWQNPQPVHAQAHQQIPGSAPHDSLSAAAHMASLPSAQRASIYKRLLPISAIQHVLPTTRTSTQASHHQGQSSEQQNIGSVNSRSGVLDSRRSASEALPPLRLPENISQEEYARAVAITASAFHNAMQEHSRITSGQPGSARAAAHPNQAVPRSVAAERHLSKAEPDAAEDGEHGGHDAPSWSRATSVSVLLGCTVLYAIIAEILVDVVDVVLNGSGIDEKFLGITLFALVPNTTEFMNAMSFAINGNIALSMEIGSAYALQVCLIQIPAMVAFSAYYNHDKMGEIVDSIFTLIFPRWDVIAIIFSVFLLTYTYIEARSNYYRGSICILSYLVLIAGFFFAPASGDTENPPGDGLPSLISLSFQTLHGALGGPPVAKVTRDEEARLGLTLQNLWPGTGRRDRCGPVPSRCGSKGNPRATPAGRDLIRGEQLQTWAIAGADKSPPRWNWQAPTRSTLAGQQTKSYRGLGSETAQNQRFATRAVILGTLQYLRLKLTQISAQPKNDGPALDRRNGFRPPKNAKPHFVRPIGNAPISSGTTSLKAAAAAAAAQKGSTSFGVVKLPPSSNKFGQGHASDSIFKNQAFGWWRVTDDSVVGNAWPRARLERRRVMTEYMKGTPASAASRQVHK</sequence>
<evidence type="ECO:0000256" key="1">
    <source>
        <dbReference type="ARBA" id="ARBA00004127"/>
    </source>
</evidence>
<dbReference type="GO" id="GO:0015369">
    <property type="term" value="F:calcium:proton antiporter activity"/>
    <property type="evidence" value="ECO:0007669"/>
    <property type="project" value="TreeGrafter"/>
</dbReference>
<dbReference type="InterPro" id="IPR004837">
    <property type="entry name" value="NaCa_Exmemb"/>
</dbReference>
<feature type="compositionally biased region" description="Basic and acidic residues" evidence="9">
    <location>
        <begin position="279"/>
        <end position="298"/>
    </location>
</feature>
<feature type="domain" description="Sodium/calcium exchanger membrane region" evidence="11">
    <location>
        <begin position="1392"/>
        <end position="1543"/>
    </location>
</feature>
<keyword evidence="14" id="KW-1185">Reference proteome</keyword>
<feature type="compositionally biased region" description="Acidic residues" evidence="9">
    <location>
        <begin position="437"/>
        <end position="456"/>
    </location>
</feature>
<protein>
    <recommendedName>
        <fullName evidence="15">Sodium/calcium exchanger membrane region domain-containing protein</fullName>
    </recommendedName>
</protein>
<dbReference type="GO" id="GO:0006874">
    <property type="term" value="P:intracellular calcium ion homeostasis"/>
    <property type="evidence" value="ECO:0007669"/>
    <property type="project" value="TreeGrafter"/>
</dbReference>
<evidence type="ECO:0000256" key="9">
    <source>
        <dbReference type="SAM" id="MobiDB-lite"/>
    </source>
</evidence>
<evidence type="ECO:0008006" key="15">
    <source>
        <dbReference type="Google" id="ProtNLM"/>
    </source>
</evidence>
<feature type="compositionally biased region" description="Basic and acidic residues" evidence="9">
    <location>
        <begin position="690"/>
        <end position="707"/>
    </location>
</feature>
<dbReference type="PANTHER" id="PTHR31503:SF10">
    <property type="entry name" value="VNX1 PROTEIN"/>
    <property type="match status" value="1"/>
</dbReference>
<evidence type="ECO:0000256" key="7">
    <source>
        <dbReference type="ARBA" id="ARBA00023065"/>
    </source>
</evidence>
<feature type="transmembrane region" description="Helical" evidence="10">
    <location>
        <begin position="1394"/>
        <end position="1417"/>
    </location>
</feature>
<feature type="domain" description="Inner membrane component" evidence="12">
    <location>
        <begin position="513"/>
        <end position="563"/>
    </location>
</feature>
<evidence type="ECO:0000313" key="13">
    <source>
        <dbReference type="EMBL" id="KAK0550849.1"/>
    </source>
</evidence>
<feature type="compositionally biased region" description="Polar residues" evidence="9">
    <location>
        <begin position="1"/>
        <end position="17"/>
    </location>
</feature>
<keyword evidence="3" id="KW-0813">Transport</keyword>
<feature type="transmembrane region" description="Helical" evidence="10">
    <location>
        <begin position="811"/>
        <end position="836"/>
    </location>
</feature>
<evidence type="ECO:0000256" key="2">
    <source>
        <dbReference type="ARBA" id="ARBA00008170"/>
    </source>
</evidence>
<feature type="compositionally biased region" description="Polar residues" evidence="9">
    <location>
        <begin position="741"/>
        <end position="754"/>
    </location>
</feature>
<feature type="transmembrane region" description="Helical" evidence="10">
    <location>
        <begin position="1525"/>
        <end position="1545"/>
    </location>
</feature>
<feature type="region of interest" description="Disordered" evidence="9">
    <location>
        <begin position="878"/>
        <end position="905"/>
    </location>
</feature>
<dbReference type="FunFam" id="1.20.1420.30:FF:000014">
    <property type="entry name" value="Cation/H+ exchanger protein 2"/>
    <property type="match status" value="1"/>
</dbReference>
<feature type="compositionally biased region" description="Polar residues" evidence="9">
    <location>
        <begin position="154"/>
        <end position="167"/>
    </location>
</feature>
<dbReference type="Pfam" id="PF01699">
    <property type="entry name" value="Na_Ca_ex"/>
    <property type="match status" value="2"/>
</dbReference>
<feature type="region of interest" description="Disordered" evidence="9">
    <location>
        <begin position="1604"/>
        <end position="1626"/>
    </location>
</feature>
<keyword evidence="6 10" id="KW-1133">Transmembrane helix</keyword>
<dbReference type="GO" id="GO:0012505">
    <property type="term" value="C:endomembrane system"/>
    <property type="evidence" value="ECO:0007669"/>
    <property type="project" value="UniProtKB-SubCell"/>
</dbReference>
<feature type="region of interest" description="Disordered" evidence="9">
    <location>
        <begin position="614"/>
        <end position="780"/>
    </location>
</feature>
<feature type="region of interest" description="Disordered" evidence="9">
    <location>
        <begin position="1"/>
        <end position="456"/>
    </location>
</feature>
<evidence type="ECO:0000256" key="4">
    <source>
        <dbReference type="ARBA" id="ARBA00022553"/>
    </source>
</evidence>
<comment type="subcellular location">
    <subcellularLocation>
        <location evidence="1">Endomembrane system</location>
        <topology evidence="1">Multi-pass membrane protein</topology>
    </subcellularLocation>
</comment>
<feature type="compositionally biased region" description="Basic and acidic residues" evidence="9">
    <location>
        <begin position="219"/>
        <end position="240"/>
    </location>
</feature>
<evidence type="ECO:0000256" key="5">
    <source>
        <dbReference type="ARBA" id="ARBA00022692"/>
    </source>
</evidence>
<feature type="compositionally biased region" description="Basic and acidic residues" evidence="9">
    <location>
        <begin position="402"/>
        <end position="413"/>
    </location>
</feature>
<dbReference type="InterPro" id="IPR004713">
    <property type="entry name" value="CaH_exchang"/>
</dbReference>
<feature type="compositionally biased region" description="Polar residues" evidence="9">
    <location>
        <begin position="34"/>
        <end position="71"/>
    </location>
</feature>
<feature type="compositionally biased region" description="Low complexity" evidence="9">
    <location>
        <begin position="709"/>
        <end position="725"/>
    </location>
</feature>
<feature type="transmembrane region" description="Helical" evidence="10">
    <location>
        <begin position="515"/>
        <end position="539"/>
    </location>
</feature>
<feature type="transmembrane region" description="Helical" evidence="10">
    <location>
        <begin position="1494"/>
        <end position="1519"/>
    </location>
</feature>
<feature type="compositionally biased region" description="Basic and acidic residues" evidence="9">
    <location>
        <begin position="616"/>
        <end position="627"/>
    </location>
</feature>
<evidence type="ECO:0000259" key="11">
    <source>
        <dbReference type="Pfam" id="PF01699"/>
    </source>
</evidence>
<evidence type="ECO:0000259" key="12">
    <source>
        <dbReference type="Pfam" id="PF03733"/>
    </source>
</evidence>
<feature type="transmembrane region" description="Helical" evidence="10">
    <location>
        <begin position="1177"/>
        <end position="1198"/>
    </location>
</feature>
<reference evidence="13" key="1">
    <citation type="journal article" date="2023" name="PhytoFront">
        <title>Draft Genome Resources of Seven Strains of Tilletia horrida, Causal Agent of Kernel Smut of Rice.</title>
        <authorList>
            <person name="Khanal S."/>
            <person name="Antony Babu S."/>
            <person name="Zhou X.G."/>
        </authorList>
    </citation>
    <scope>NUCLEOTIDE SEQUENCE</scope>
    <source>
        <strain evidence="13">TX6</strain>
    </source>
</reference>
<name>A0AAN6JR98_9BASI</name>
<dbReference type="EMBL" id="JAPDMZ010000086">
    <property type="protein sequence ID" value="KAK0550849.1"/>
    <property type="molecule type" value="Genomic_DNA"/>
</dbReference>
<evidence type="ECO:0000256" key="10">
    <source>
        <dbReference type="SAM" id="Phobius"/>
    </source>
</evidence>
<feature type="region of interest" description="Disordered" evidence="9">
    <location>
        <begin position="1704"/>
        <end position="1731"/>
    </location>
</feature>
<feature type="transmembrane region" description="Helical" evidence="10">
    <location>
        <begin position="1461"/>
        <end position="1482"/>
    </location>
</feature>
<feature type="transmembrane region" description="Helical" evidence="10">
    <location>
        <begin position="971"/>
        <end position="990"/>
    </location>
</feature>
<keyword evidence="8 10" id="KW-0472">Membrane</keyword>
<accession>A0AAN6JR98</accession>
<feature type="compositionally biased region" description="Polar residues" evidence="9">
    <location>
        <begin position="87"/>
        <end position="96"/>
    </location>
</feature>